<sequence length="277" mass="30708">MKIRDIVTKQGDIDGLDTVNILAFVLAIRQEEILMSLDRSLDEETACRVSTLLKERSQGKPLAYITGNKEFFSEPFFVDERVLIPRPDTETLVECALEILNKKPDAERILDMGSGSGAIGLIIAKKAGRRVACVDISLKALGVARKNSRDLGVPDRVDFLCSDLFGGIKTEKKFDMIVANLPYVAPGEWDSLMRDVRVYEPRIALDGGAGGVEIYRRFIEEIPHYLKTDGYVLCEIGGDGRAEQVRDMLRVTGLSVVTKKDLSGNERVLIGSWTSLL</sequence>
<dbReference type="PANTHER" id="PTHR18895:SF74">
    <property type="entry name" value="MTRF1L RELEASE FACTOR GLUTAMINE METHYLTRANSFERASE"/>
    <property type="match status" value="1"/>
</dbReference>
<evidence type="ECO:0000256" key="3">
    <source>
        <dbReference type="ARBA" id="ARBA00022679"/>
    </source>
</evidence>
<comment type="caution">
    <text evidence="8">The sequence shown here is derived from an EMBL/GenBank/DDBJ whole genome shotgun (WGS) entry which is preliminary data.</text>
</comment>
<evidence type="ECO:0000313" key="8">
    <source>
        <dbReference type="EMBL" id="NLW34076.1"/>
    </source>
</evidence>
<dbReference type="InterPro" id="IPR007848">
    <property type="entry name" value="Small_mtfrase_dom"/>
</dbReference>
<dbReference type="EMBL" id="JAAYEE010000020">
    <property type="protein sequence ID" value="NLW34076.1"/>
    <property type="molecule type" value="Genomic_DNA"/>
</dbReference>
<evidence type="ECO:0000259" key="7">
    <source>
        <dbReference type="Pfam" id="PF17827"/>
    </source>
</evidence>
<dbReference type="EC" id="2.1.1.297" evidence="1"/>
<reference evidence="8" key="1">
    <citation type="journal article" date="2020" name="Biotechnol. Biofuels">
        <title>New insights from the biogas microbiome by comprehensive genome-resolved metagenomics of nearly 1600 species originating from multiple anaerobic digesters.</title>
        <authorList>
            <person name="Campanaro S."/>
            <person name="Treu L."/>
            <person name="Rodriguez-R L.M."/>
            <person name="Kovalovszki A."/>
            <person name="Ziels R.M."/>
            <person name="Maus I."/>
            <person name="Zhu X."/>
            <person name="Kougias P.G."/>
            <person name="Basile A."/>
            <person name="Luo G."/>
            <person name="Schluter A."/>
            <person name="Konstantinidis K.T."/>
            <person name="Angelidaki I."/>
        </authorList>
    </citation>
    <scope>NUCLEOTIDE SEQUENCE</scope>
    <source>
        <strain evidence="8">AS06rmzACSIP_7</strain>
    </source>
</reference>
<dbReference type="CDD" id="cd02440">
    <property type="entry name" value="AdoMet_MTases"/>
    <property type="match status" value="1"/>
</dbReference>
<proteinExistence type="predicted"/>
<dbReference type="NCBIfam" id="TIGR03534">
    <property type="entry name" value="RF_mod_PrmC"/>
    <property type="match status" value="1"/>
</dbReference>
<dbReference type="Pfam" id="PF05175">
    <property type="entry name" value="MTS"/>
    <property type="match status" value="1"/>
</dbReference>
<dbReference type="Gene3D" id="1.10.8.10">
    <property type="entry name" value="DNA helicase RuvA subunit, C-terminal domain"/>
    <property type="match status" value="1"/>
</dbReference>
<evidence type="ECO:0000259" key="6">
    <source>
        <dbReference type="Pfam" id="PF05175"/>
    </source>
</evidence>
<dbReference type="PANTHER" id="PTHR18895">
    <property type="entry name" value="HEMK METHYLTRANSFERASE"/>
    <property type="match status" value="1"/>
</dbReference>
<dbReference type="GO" id="GO:0102559">
    <property type="term" value="F:peptide chain release factor N(5)-glutamine methyltransferase activity"/>
    <property type="evidence" value="ECO:0007669"/>
    <property type="project" value="UniProtKB-EC"/>
</dbReference>
<keyword evidence="4" id="KW-0949">S-adenosyl-L-methionine</keyword>
<dbReference type="GO" id="GO:0032259">
    <property type="term" value="P:methylation"/>
    <property type="evidence" value="ECO:0007669"/>
    <property type="project" value="UniProtKB-KW"/>
</dbReference>
<dbReference type="InterPro" id="IPR019874">
    <property type="entry name" value="RF_methyltr_PrmC"/>
</dbReference>
<evidence type="ECO:0000313" key="9">
    <source>
        <dbReference type="Proteomes" id="UP000777265"/>
    </source>
</evidence>
<gene>
    <name evidence="8" type="primary">prmC</name>
    <name evidence="8" type="ORF">GXY80_01140</name>
</gene>
<organism evidence="8 9">
    <name type="scientific">Syntrophorhabdus aromaticivorans</name>
    <dbReference type="NCBI Taxonomy" id="328301"/>
    <lineage>
        <taxon>Bacteria</taxon>
        <taxon>Pseudomonadati</taxon>
        <taxon>Thermodesulfobacteriota</taxon>
        <taxon>Syntrophorhabdia</taxon>
        <taxon>Syntrophorhabdales</taxon>
        <taxon>Syntrophorhabdaceae</taxon>
        <taxon>Syntrophorhabdus</taxon>
    </lineage>
</organism>
<dbReference type="Gene3D" id="3.40.50.150">
    <property type="entry name" value="Vaccinia Virus protein VP39"/>
    <property type="match status" value="1"/>
</dbReference>
<dbReference type="InterPro" id="IPR040758">
    <property type="entry name" value="PrmC_N"/>
</dbReference>
<dbReference type="Proteomes" id="UP000777265">
    <property type="component" value="Unassembled WGS sequence"/>
</dbReference>
<keyword evidence="2 8" id="KW-0489">Methyltransferase</keyword>
<dbReference type="STRING" id="909663.GCA_000512235_03656"/>
<comment type="catalytic activity">
    <reaction evidence="5">
        <text>L-glutaminyl-[peptide chain release factor] + S-adenosyl-L-methionine = N(5)-methyl-L-glutaminyl-[peptide chain release factor] + S-adenosyl-L-homocysteine + H(+)</text>
        <dbReference type="Rhea" id="RHEA:42896"/>
        <dbReference type="Rhea" id="RHEA-COMP:10271"/>
        <dbReference type="Rhea" id="RHEA-COMP:10272"/>
        <dbReference type="ChEBI" id="CHEBI:15378"/>
        <dbReference type="ChEBI" id="CHEBI:30011"/>
        <dbReference type="ChEBI" id="CHEBI:57856"/>
        <dbReference type="ChEBI" id="CHEBI:59789"/>
        <dbReference type="ChEBI" id="CHEBI:61891"/>
        <dbReference type="EC" id="2.1.1.297"/>
    </reaction>
</comment>
<feature type="domain" description="Methyltransferase small" evidence="6">
    <location>
        <begin position="97"/>
        <end position="187"/>
    </location>
</feature>
<protein>
    <recommendedName>
        <fullName evidence="1">peptide chain release factor N(5)-glutamine methyltransferase</fullName>
        <ecNumber evidence="1">2.1.1.297</ecNumber>
    </recommendedName>
</protein>
<dbReference type="InterPro" id="IPR004556">
    <property type="entry name" value="HemK-like"/>
</dbReference>
<dbReference type="InterPro" id="IPR029063">
    <property type="entry name" value="SAM-dependent_MTases_sf"/>
</dbReference>
<dbReference type="InterPro" id="IPR050320">
    <property type="entry name" value="N5-glutamine_MTase"/>
</dbReference>
<reference evidence="8" key="2">
    <citation type="submission" date="2020-01" db="EMBL/GenBank/DDBJ databases">
        <authorList>
            <person name="Campanaro S."/>
        </authorList>
    </citation>
    <scope>NUCLEOTIDE SEQUENCE</scope>
    <source>
        <strain evidence="8">AS06rmzACSIP_7</strain>
    </source>
</reference>
<evidence type="ECO:0000256" key="4">
    <source>
        <dbReference type="ARBA" id="ARBA00022691"/>
    </source>
</evidence>
<evidence type="ECO:0000256" key="5">
    <source>
        <dbReference type="ARBA" id="ARBA00048391"/>
    </source>
</evidence>
<keyword evidence="3 8" id="KW-0808">Transferase</keyword>
<evidence type="ECO:0000256" key="2">
    <source>
        <dbReference type="ARBA" id="ARBA00022603"/>
    </source>
</evidence>
<name>A0A351U0I6_9BACT</name>
<dbReference type="AlphaFoldDB" id="A0A351U0I6"/>
<dbReference type="NCBIfam" id="TIGR00536">
    <property type="entry name" value="hemK_fam"/>
    <property type="match status" value="1"/>
</dbReference>
<accession>A0A351U0I6</accession>
<feature type="domain" description="Release factor glutamine methyltransferase N-terminal" evidence="7">
    <location>
        <begin position="14"/>
        <end position="67"/>
    </location>
</feature>
<dbReference type="SUPFAM" id="SSF53335">
    <property type="entry name" value="S-adenosyl-L-methionine-dependent methyltransferases"/>
    <property type="match status" value="1"/>
</dbReference>
<dbReference type="Pfam" id="PF17827">
    <property type="entry name" value="PrmC_N"/>
    <property type="match status" value="1"/>
</dbReference>
<evidence type="ECO:0000256" key="1">
    <source>
        <dbReference type="ARBA" id="ARBA00012771"/>
    </source>
</evidence>